<keyword evidence="3" id="KW-0723">Serine/threonine-protein kinase</keyword>
<organism evidence="3 4">
    <name type="scientific">Helianthus annuus</name>
    <name type="common">Common sunflower</name>
    <dbReference type="NCBI Taxonomy" id="4232"/>
    <lineage>
        <taxon>Eukaryota</taxon>
        <taxon>Viridiplantae</taxon>
        <taxon>Streptophyta</taxon>
        <taxon>Embryophyta</taxon>
        <taxon>Tracheophyta</taxon>
        <taxon>Spermatophyta</taxon>
        <taxon>Magnoliopsida</taxon>
        <taxon>eudicotyledons</taxon>
        <taxon>Gunneridae</taxon>
        <taxon>Pentapetalae</taxon>
        <taxon>asterids</taxon>
        <taxon>campanulids</taxon>
        <taxon>Asterales</taxon>
        <taxon>Asteraceae</taxon>
        <taxon>Asteroideae</taxon>
        <taxon>Heliantheae alliance</taxon>
        <taxon>Heliantheae</taxon>
        <taxon>Helianthus</taxon>
    </lineage>
</organism>
<dbReference type="PANTHER" id="PTHR42851">
    <property type="entry name" value="ALDOLASE-RELATED"/>
    <property type="match status" value="1"/>
</dbReference>
<comment type="caution">
    <text evidence="3">The sequence shown here is derived from an EMBL/GenBank/DDBJ whole genome shotgun (WGS) entry which is preliminary data.</text>
</comment>
<dbReference type="PROSITE" id="PS50812">
    <property type="entry name" value="PWWP"/>
    <property type="match status" value="1"/>
</dbReference>
<feature type="domain" description="PWWP" evidence="2">
    <location>
        <begin position="571"/>
        <end position="632"/>
    </location>
</feature>
<keyword evidence="3" id="KW-0418">Kinase</keyword>
<feature type="compositionally biased region" description="Basic and acidic residues" evidence="1">
    <location>
        <begin position="268"/>
        <end position="283"/>
    </location>
</feature>
<dbReference type="Gene3D" id="2.30.30.140">
    <property type="match status" value="1"/>
</dbReference>
<proteinExistence type="predicted"/>
<dbReference type="OrthoDB" id="62853at2759"/>
<evidence type="ECO:0000256" key="1">
    <source>
        <dbReference type="SAM" id="MobiDB-lite"/>
    </source>
</evidence>
<dbReference type="GO" id="GO:0004674">
    <property type="term" value="F:protein serine/threonine kinase activity"/>
    <property type="evidence" value="ECO:0007669"/>
    <property type="project" value="UniProtKB-KW"/>
</dbReference>
<accession>A0A9K3MVW2</accession>
<feature type="compositionally biased region" description="Polar residues" evidence="1">
    <location>
        <begin position="199"/>
        <end position="219"/>
    </location>
</feature>
<dbReference type="InterPro" id="IPR000313">
    <property type="entry name" value="PWWP_dom"/>
</dbReference>
<dbReference type="SMART" id="SM00293">
    <property type="entry name" value="PWWP"/>
    <property type="match status" value="1"/>
</dbReference>
<protein>
    <submittedName>
        <fullName evidence="3">Non-specific serine/threonine protein kinase</fullName>
        <ecNumber evidence="3">2.7.11.1</ecNumber>
    </submittedName>
</protein>
<feature type="region of interest" description="Disordered" evidence="1">
    <location>
        <begin position="778"/>
        <end position="801"/>
    </location>
</feature>
<feature type="region of interest" description="Disordered" evidence="1">
    <location>
        <begin position="194"/>
        <end position="302"/>
    </location>
</feature>
<dbReference type="Gramene" id="mRNA:HanXRQr2_Chr12g0541611">
    <property type="protein sequence ID" value="mRNA:HanXRQr2_Chr12g0541611"/>
    <property type="gene ID" value="HanXRQr2_Chr12g0541611"/>
</dbReference>
<feature type="compositionally biased region" description="Basic and acidic residues" evidence="1">
    <location>
        <begin position="778"/>
        <end position="798"/>
    </location>
</feature>
<reference evidence="3" key="1">
    <citation type="journal article" date="2017" name="Nature">
        <title>The sunflower genome provides insights into oil metabolism, flowering and Asterid evolution.</title>
        <authorList>
            <person name="Badouin H."/>
            <person name="Gouzy J."/>
            <person name="Grassa C.J."/>
            <person name="Murat F."/>
            <person name="Staton S.E."/>
            <person name="Cottret L."/>
            <person name="Lelandais-Briere C."/>
            <person name="Owens G.L."/>
            <person name="Carrere S."/>
            <person name="Mayjonade B."/>
            <person name="Legrand L."/>
            <person name="Gill N."/>
            <person name="Kane N.C."/>
            <person name="Bowers J.E."/>
            <person name="Hubner S."/>
            <person name="Bellec A."/>
            <person name="Berard A."/>
            <person name="Berges H."/>
            <person name="Blanchet N."/>
            <person name="Boniface M.C."/>
            <person name="Brunel D."/>
            <person name="Catrice O."/>
            <person name="Chaidir N."/>
            <person name="Claudel C."/>
            <person name="Donnadieu C."/>
            <person name="Faraut T."/>
            <person name="Fievet G."/>
            <person name="Helmstetter N."/>
            <person name="King M."/>
            <person name="Knapp S.J."/>
            <person name="Lai Z."/>
            <person name="Le Paslier M.C."/>
            <person name="Lippi Y."/>
            <person name="Lorenzon L."/>
            <person name="Mandel J.R."/>
            <person name="Marage G."/>
            <person name="Marchand G."/>
            <person name="Marquand E."/>
            <person name="Bret-Mestries E."/>
            <person name="Morien E."/>
            <person name="Nambeesan S."/>
            <person name="Nguyen T."/>
            <person name="Pegot-Espagnet P."/>
            <person name="Pouilly N."/>
            <person name="Raftis F."/>
            <person name="Sallet E."/>
            <person name="Schiex T."/>
            <person name="Thomas J."/>
            <person name="Vandecasteele C."/>
            <person name="Vares D."/>
            <person name="Vear F."/>
            <person name="Vautrin S."/>
            <person name="Crespi M."/>
            <person name="Mangin B."/>
            <person name="Burke J.M."/>
            <person name="Salse J."/>
            <person name="Munos S."/>
            <person name="Vincourt P."/>
            <person name="Rieseberg L.H."/>
            <person name="Langlade N.B."/>
        </authorList>
    </citation>
    <scope>NUCLEOTIDE SEQUENCE</scope>
    <source>
        <tissue evidence="3">Leaves</tissue>
    </source>
</reference>
<dbReference type="InterPro" id="IPR053063">
    <property type="entry name" value="PWWP_domain_containing_PDP"/>
</dbReference>
<dbReference type="EC" id="2.7.11.1" evidence="3"/>
<keyword evidence="4" id="KW-1185">Reference proteome</keyword>
<dbReference type="SUPFAM" id="SSF63748">
    <property type="entry name" value="Tudor/PWWP/MBT"/>
    <property type="match status" value="1"/>
</dbReference>
<dbReference type="Proteomes" id="UP000215914">
    <property type="component" value="Unassembled WGS sequence"/>
</dbReference>
<name>A0A9K3MVW2_HELAN</name>
<feature type="compositionally biased region" description="Basic and acidic residues" evidence="1">
    <location>
        <begin position="230"/>
        <end position="261"/>
    </location>
</feature>
<feature type="region of interest" description="Disordered" evidence="1">
    <location>
        <begin position="1"/>
        <end position="21"/>
    </location>
</feature>
<reference evidence="3" key="2">
    <citation type="submission" date="2020-06" db="EMBL/GenBank/DDBJ databases">
        <title>Helianthus annuus Genome sequencing and assembly Release 2.</title>
        <authorList>
            <person name="Gouzy J."/>
            <person name="Langlade N."/>
            <person name="Munos S."/>
        </authorList>
    </citation>
    <scope>NUCLEOTIDE SEQUENCE</scope>
    <source>
        <tissue evidence="3">Leaves</tissue>
    </source>
</reference>
<dbReference type="CDD" id="cd05162">
    <property type="entry name" value="PWWP"/>
    <property type="match status" value="1"/>
</dbReference>
<evidence type="ECO:0000313" key="3">
    <source>
        <dbReference type="EMBL" id="KAF5777934.1"/>
    </source>
</evidence>
<dbReference type="EMBL" id="MNCJ02000327">
    <property type="protein sequence ID" value="KAF5777934.1"/>
    <property type="molecule type" value="Genomic_DNA"/>
</dbReference>
<dbReference type="Pfam" id="PF00855">
    <property type="entry name" value="PWWP"/>
    <property type="match status" value="1"/>
</dbReference>
<feature type="compositionally biased region" description="Basic and acidic residues" evidence="1">
    <location>
        <begin position="292"/>
        <end position="302"/>
    </location>
</feature>
<keyword evidence="3" id="KW-0808">Transferase</keyword>
<gene>
    <name evidence="3" type="ORF">HanXRQr2_Chr12g0541611</name>
</gene>
<evidence type="ECO:0000259" key="2">
    <source>
        <dbReference type="PROSITE" id="PS50812"/>
    </source>
</evidence>
<feature type="compositionally biased region" description="Low complexity" evidence="1">
    <location>
        <begin position="7"/>
        <end position="21"/>
    </location>
</feature>
<dbReference type="PANTHER" id="PTHR42851:SF4">
    <property type="entry name" value="PWWP DOMAIN-CONTAINING PROTEIN"/>
    <property type="match status" value="1"/>
</dbReference>
<sequence length="1047" mass="115809">MKEQTDDVSLSVKDSTVTVDSTSTDVKIDDVMVDVVSADVKEDLERETVTRDLAMEDVAVVKEVSDDRVESRVGNSEKVEVVVSEESVEVVKEVIESDCDDKKSGIGSVVGGSKTVSEPLSKEVEAGGGDVEVSESVVVVAGEEKTQKETEVLGLLKNPAEDGVNNQSLLTEVVDGGTGEDNVHVSNINMENQAGVESVDQTNKESFQSTVEATTNGNSKMAVEIQDSTKILESEESKMDDEKAENLDQKAEVDQMSKEDSTQSTTEVRTDNVLKSEDSKMDDEPQVTEEEVAVKDKTEDLEKGLTKETVDQPTGSVQEMADGDHVMNEKTVKDSVLTLSKISRAVTMASLGLEDDDVVIVDEGSDGKHETQDSVSVELSLVCPDNQGLTTAVGNAKTGEVDQKVEVGSTSKDENTYATKVIDEVTTVHKELVSHVQVLTDGGISVTNQSMKDNDVADSSKVVETDMEPVIIGGDTNNIQENQDSTVGVPNTEFSYEEVHMDRGEDAGMDIDEVLGWKDEIPSVQEDEQKADPTNLSNIEEQVTESLKHSRVSLQQSHYFHPAEREGEFSVSDLVWGKVRSHPWWPGQIFDSSDASEKAMKYHKKDCFLVAYFGDRTFGWNDSTALKPFREYFSQIEREMNSEAFNKAVHCALVEVSRRVELGLTCSCIPHDIYENIKCKMVENSGIKQESSRIQCLDKSASVNSFEPDKLVDYVRLLATVPYGESDKMELTMAKAQLSSYGRYKGHRQLAEFQLCGDLLEAEQVIKDEIYSEDGSKNRKALDSIPDGLEKRPLKGEPADNLAGNSVPVQSSGNQADMLSQLHLAAQDPMKGHSFVNNVIPFFKGHRAAVVSKSKKRKASNENELDEFEIDDVNDSYWTDRIIQNHPEEQVPQANNNITGGHQVVVYEQENPPVKPTRRSNKKRFFNSNHEIEANEQSELIFRRKQNLATEVLMKFAGGIYFPSEVHLNKMFRRFGPLMESETEVDRQSGRARVVFKKCSDAEVAHSSAGKFNIFGSISVTYELNYTPMISYKPLPLPVAQDPPHAC</sequence>
<dbReference type="AlphaFoldDB" id="A0A9K3MVW2"/>
<evidence type="ECO:0000313" key="4">
    <source>
        <dbReference type="Proteomes" id="UP000215914"/>
    </source>
</evidence>